<feature type="signal peptide" evidence="2">
    <location>
        <begin position="1"/>
        <end position="17"/>
    </location>
</feature>
<dbReference type="EMBL" id="OU015566">
    <property type="protein sequence ID" value="CAG5104063.1"/>
    <property type="molecule type" value="Genomic_DNA"/>
</dbReference>
<protein>
    <submittedName>
        <fullName evidence="3">Oidioi.mRNA.OKI2018_I69.chr1.g1075.t1.cds</fullName>
    </submittedName>
</protein>
<keyword evidence="4" id="KW-1185">Reference proteome</keyword>
<evidence type="ECO:0000313" key="3">
    <source>
        <dbReference type="EMBL" id="CAG5104063.1"/>
    </source>
</evidence>
<accession>A0ABN7STY0</accession>
<evidence type="ECO:0000313" key="4">
    <source>
        <dbReference type="Proteomes" id="UP001158576"/>
    </source>
</evidence>
<dbReference type="Gene3D" id="2.10.25.10">
    <property type="entry name" value="Laminin"/>
    <property type="match status" value="1"/>
</dbReference>
<keyword evidence="1" id="KW-1133">Transmembrane helix</keyword>
<sequence length="142" mass="14617">MKTFYGVLLALVAVASANDPACPSNWWTSQSGASLLCGCCANGSPCDIKTGQCPGGCAPGYSGPDCTEPTCNDVSCGEGVGHCYKPNECVCAKNYAQSDDGGCHSMRTAGLKGAFASLLIIITAITICGTIQHQRMKGRTPE</sequence>
<evidence type="ECO:0000256" key="1">
    <source>
        <dbReference type="SAM" id="Phobius"/>
    </source>
</evidence>
<keyword evidence="1" id="KW-0472">Membrane</keyword>
<evidence type="ECO:0000256" key="2">
    <source>
        <dbReference type="SAM" id="SignalP"/>
    </source>
</evidence>
<organism evidence="3 4">
    <name type="scientific">Oikopleura dioica</name>
    <name type="common">Tunicate</name>
    <dbReference type="NCBI Taxonomy" id="34765"/>
    <lineage>
        <taxon>Eukaryota</taxon>
        <taxon>Metazoa</taxon>
        <taxon>Chordata</taxon>
        <taxon>Tunicata</taxon>
        <taxon>Appendicularia</taxon>
        <taxon>Copelata</taxon>
        <taxon>Oikopleuridae</taxon>
        <taxon>Oikopleura</taxon>
    </lineage>
</organism>
<keyword evidence="2" id="KW-0732">Signal</keyword>
<feature type="chain" id="PRO_5046616180" evidence="2">
    <location>
        <begin position="18"/>
        <end position="142"/>
    </location>
</feature>
<name>A0ABN7STY0_OIKDI</name>
<dbReference type="Proteomes" id="UP001158576">
    <property type="component" value="Chromosome 1"/>
</dbReference>
<feature type="transmembrane region" description="Helical" evidence="1">
    <location>
        <begin position="113"/>
        <end position="131"/>
    </location>
</feature>
<proteinExistence type="predicted"/>
<keyword evidence="1" id="KW-0812">Transmembrane</keyword>
<reference evidence="3 4" key="1">
    <citation type="submission" date="2021-04" db="EMBL/GenBank/DDBJ databases">
        <authorList>
            <person name="Bliznina A."/>
        </authorList>
    </citation>
    <scope>NUCLEOTIDE SEQUENCE [LARGE SCALE GENOMIC DNA]</scope>
</reference>
<gene>
    <name evidence="3" type="ORF">OKIOD_LOCUS9840</name>
</gene>